<evidence type="ECO:0000256" key="4">
    <source>
        <dbReference type="ARBA" id="ARBA00022792"/>
    </source>
</evidence>
<dbReference type="EMBL" id="JALJAT010000002">
    <property type="protein sequence ID" value="KAK4472913.1"/>
    <property type="molecule type" value="Genomic_DNA"/>
</dbReference>
<accession>A0AAE2D655</accession>
<dbReference type="CDD" id="cd20069">
    <property type="entry name" value="5TM_Oxa1-like"/>
    <property type="match status" value="1"/>
</dbReference>
<dbReference type="NCBIfam" id="TIGR03592">
    <property type="entry name" value="yidC_oxa1_cterm"/>
    <property type="match status" value="1"/>
</dbReference>
<dbReference type="InterPro" id="IPR028055">
    <property type="entry name" value="YidC/Oxa/ALB_C"/>
</dbReference>
<evidence type="ECO:0000256" key="6">
    <source>
        <dbReference type="ARBA" id="ARBA00022989"/>
    </source>
</evidence>
<dbReference type="InterPro" id="IPR001708">
    <property type="entry name" value="YidC/ALB3/OXA1/COX18"/>
</dbReference>
<feature type="domain" description="Membrane insertase YidC/Oxa/ALB C-terminal" evidence="11">
    <location>
        <begin position="90"/>
        <end position="283"/>
    </location>
</feature>
<protein>
    <recommendedName>
        <fullName evidence="11">Membrane insertase YidC/Oxa/ALB C-terminal domain-containing protein</fullName>
    </recommendedName>
</protein>
<reference evidence="12" key="1">
    <citation type="submission" date="2022-04" db="EMBL/GenBank/DDBJ databases">
        <authorList>
            <person name="Xu L."/>
            <person name="Lv Z."/>
        </authorList>
    </citation>
    <scope>NUCLEOTIDE SEQUENCE</scope>
    <source>
        <strain evidence="12">LV_2022a</strain>
    </source>
</reference>
<evidence type="ECO:0000256" key="10">
    <source>
        <dbReference type="SAM" id="Phobius"/>
    </source>
</evidence>
<evidence type="ECO:0000256" key="5">
    <source>
        <dbReference type="ARBA" id="ARBA00022946"/>
    </source>
</evidence>
<dbReference type="GO" id="GO:0005743">
    <property type="term" value="C:mitochondrial inner membrane"/>
    <property type="evidence" value="ECO:0007669"/>
    <property type="project" value="UniProtKB-SubCell"/>
</dbReference>
<sequence length="367" mass="42044">MMQLSGITRNIPKTIFTQKLIFVRKFSNSVYLSASTNCILPEPPSPPSKEIVLNALGEPTLSSLGLNSYWPWGWYQSMLEALHVYLELPWWGAIAATTIAIRLCLFPIIIRQRRHLANFTDNMPQFTILQERMTRARLSGNYVEVMRASQEMNELMKNNDLNPLKCFKYMFLQVPIFLSVFTGIRGLVNLPVTSMQSGGIAWFIDLTASDPYYILPFLSMSTLLLVFETGAETPSPYIQPVVRTVMRVFPIIGFVFVMNMPSALVWYWTVSNMLSLLQSLILRYPRFRSYFNLPSVQKPPPVVNKKRGFIAGFKESLNNSRLIAELESRERIDAKAWQNSGRKVFPATFISNPIKPTSCFEKRRSIK</sequence>
<feature type="transmembrane region" description="Helical" evidence="10">
    <location>
        <begin position="166"/>
        <end position="188"/>
    </location>
</feature>
<feature type="transmembrane region" description="Helical" evidence="10">
    <location>
        <begin position="212"/>
        <end position="229"/>
    </location>
</feature>
<dbReference type="Pfam" id="PF02096">
    <property type="entry name" value="60KD_IMP"/>
    <property type="match status" value="1"/>
</dbReference>
<dbReference type="Proteomes" id="UP001292079">
    <property type="component" value="Unassembled WGS sequence"/>
</dbReference>
<dbReference type="PANTHER" id="PTHR12428:SF66">
    <property type="entry name" value="MITOCHONDRIAL INNER MEMBRANE PROTEIN OXA1L"/>
    <property type="match status" value="1"/>
</dbReference>
<evidence type="ECO:0000256" key="1">
    <source>
        <dbReference type="ARBA" id="ARBA00004448"/>
    </source>
</evidence>
<evidence type="ECO:0000256" key="9">
    <source>
        <dbReference type="RuleBase" id="RU003945"/>
    </source>
</evidence>
<dbReference type="GO" id="GO:0032977">
    <property type="term" value="F:membrane insertase activity"/>
    <property type="evidence" value="ECO:0007669"/>
    <property type="project" value="InterPro"/>
</dbReference>
<feature type="transmembrane region" description="Helical" evidence="10">
    <location>
        <begin position="88"/>
        <end position="110"/>
    </location>
</feature>
<evidence type="ECO:0000256" key="3">
    <source>
        <dbReference type="ARBA" id="ARBA00022692"/>
    </source>
</evidence>
<name>A0AAE2D655_SCHME</name>
<evidence type="ECO:0000256" key="8">
    <source>
        <dbReference type="ARBA" id="ARBA00023136"/>
    </source>
</evidence>
<keyword evidence="7" id="KW-0496">Mitochondrion</keyword>
<dbReference type="AlphaFoldDB" id="A0AAE2D655"/>
<evidence type="ECO:0000313" key="12">
    <source>
        <dbReference type="EMBL" id="KAK4472913.1"/>
    </source>
</evidence>
<keyword evidence="5" id="KW-0809">Transit peptide</keyword>
<keyword evidence="3 9" id="KW-0812">Transmembrane</keyword>
<keyword evidence="8 10" id="KW-0472">Membrane</keyword>
<comment type="similarity">
    <text evidence="2 9">Belongs to the OXA1/ALB3/YidC family.</text>
</comment>
<evidence type="ECO:0000256" key="2">
    <source>
        <dbReference type="ARBA" id="ARBA00009877"/>
    </source>
</evidence>
<keyword evidence="4" id="KW-0999">Mitochondrion inner membrane</keyword>
<evidence type="ECO:0000313" key="13">
    <source>
        <dbReference type="Proteomes" id="UP001292079"/>
    </source>
</evidence>
<proteinExistence type="inferred from homology"/>
<dbReference type="GO" id="GO:0032979">
    <property type="term" value="P:protein insertion into mitochondrial inner membrane from matrix"/>
    <property type="evidence" value="ECO:0007669"/>
    <property type="project" value="TreeGrafter"/>
</dbReference>
<keyword evidence="6 10" id="KW-1133">Transmembrane helix</keyword>
<keyword evidence="13" id="KW-1185">Reference proteome</keyword>
<reference evidence="12" key="2">
    <citation type="journal article" date="2023" name="Infect Dis Poverty">
        <title>Chromosome-scale genome of the human blood fluke Schistosoma mekongi and its implications for public health.</title>
        <authorList>
            <person name="Zhou M."/>
            <person name="Xu L."/>
            <person name="Xu D."/>
            <person name="Chen W."/>
            <person name="Khan J."/>
            <person name="Hu Y."/>
            <person name="Huang H."/>
            <person name="Wei H."/>
            <person name="Zhang Y."/>
            <person name="Chusongsang P."/>
            <person name="Tanasarnprasert K."/>
            <person name="Hu X."/>
            <person name="Limpanont Y."/>
            <person name="Lv Z."/>
        </authorList>
    </citation>
    <scope>NUCLEOTIDE SEQUENCE</scope>
    <source>
        <strain evidence="12">LV_2022a</strain>
    </source>
</reference>
<organism evidence="12 13">
    <name type="scientific">Schistosoma mekongi</name>
    <name type="common">Parasitic worm</name>
    <dbReference type="NCBI Taxonomy" id="38744"/>
    <lineage>
        <taxon>Eukaryota</taxon>
        <taxon>Metazoa</taxon>
        <taxon>Spiralia</taxon>
        <taxon>Lophotrochozoa</taxon>
        <taxon>Platyhelminthes</taxon>
        <taxon>Trematoda</taxon>
        <taxon>Digenea</taxon>
        <taxon>Strigeidida</taxon>
        <taxon>Schistosomatoidea</taxon>
        <taxon>Schistosomatidae</taxon>
        <taxon>Schistosoma</taxon>
    </lineage>
</organism>
<gene>
    <name evidence="12" type="ORF">MN116_004119</name>
</gene>
<dbReference type="PANTHER" id="PTHR12428">
    <property type="entry name" value="OXA1"/>
    <property type="match status" value="1"/>
</dbReference>
<comment type="subcellular location">
    <subcellularLocation>
        <location evidence="9">Membrane</location>
        <topology evidence="9">Multi-pass membrane protein</topology>
    </subcellularLocation>
    <subcellularLocation>
        <location evidence="1">Mitochondrion inner membrane</location>
        <topology evidence="1">Multi-pass membrane protein</topology>
    </subcellularLocation>
</comment>
<comment type="caution">
    <text evidence="12">The sequence shown here is derived from an EMBL/GenBank/DDBJ whole genome shotgun (WGS) entry which is preliminary data.</text>
</comment>
<evidence type="ECO:0000256" key="7">
    <source>
        <dbReference type="ARBA" id="ARBA00023128"/>
    </source>
</evidence>
<evidence type="ECO:0000259" key="11">
    <source>
        <dbReference type="Pfam" id="PF02096"/>
    </source>
</evidence>